<reference evidence="2 3" key="1">
    <citation type="submission" date="2019-08" db="EMBL/GenBank/DDBJ databases">
        <title>Deep-cultivation of Planctomycetes and their phenomic and genomic characterization uncovers novel biology.</title>
        <authorList>
            <person name="Wiegand S."/>
            <person name="Jogler M."/>
            <person name="Boedeker C."/>
            <person name="Pinto D."/>
            <person name="Vollmers J."/>
            <person name="Rivas-Marin E."/>
            <person name="Kohn T."/>
            <person name="Peeters S.H."/>
            <person name="Heuer A."/>
            <person name="Rast P."/>
            <person name="Oberbeckmann S."/>
            <person name="Bunk B."/>
            <person name="Jeske O."/>
            <person name="Meyerdierks A."/>
            <person name="Storesund J.E."/>
            <person name="Kallscheuer N."/>
            <person name="Luecker S."/>
            <person name="Lage O.M."/>
            <person name="Pohl T."/>
            <person name="Merkel B.J."/>
            <person name="Hornburger P."/>
            <person name="Mueller R.-W."/>
            <person name="Bruemmer F."/>
            <person name="Labrenz M."/>
            <person name="Spormann A.M."/>
            <person name="Op Den Camp H."/>
            <person name="Overmann J."/>
            <person name="Amann R."/>
            <person name="Jetten M.S.M."/>
            <person name="Mascher T."/>
            <person name="Medema M.H."/>
            <person name="Devos D.P."/>
            <person name="Kaster A.-K."/>
            <person name="Ovreas L."/>
            <person name="Rohde M."/>
            <person name="Galperin M.Y."/>
            <person name="Jogler C."/>
        </authorList>
    </citation>
    <scope>NUCLEOTIDE SEQUENCE [LARGE SCALE GENOMIC DNA]</scope>
    <source>
        <strain evidence="2 3">LF1</strain>
    </source>
</reference>
<keyword evidence="3" id="KW-1185">Reference proteome</keyword>
<comment type="caution">
    <text evidence="2">The sequence shown here is derived from an EMBL/GenBank/DDBJ whole genome shotgun (WGS) entry which is preliminary data.</text>
</comment>
<evidence type="ECO:0000313" key="3">
    <source>
        <dbReference type="Proteomes" id="UP000322699"/>
    </source>
</evidence>
<accession>A0A5B1CCA0</accession>
<dbReference type="EMBL" id="VRLW01000001">
    <property type="protein sequence ID" value="KAA1258186.1"/>
    <property type="molecule type" value="Genomic_DNA"/>
</dbReference>
<name>A0A5B1CCA0_9BACT</name>
<protein>
    <submittedName>
        <fullName evidence="2">Uncharacterized protein</fullName>
    </submittedName>
</protein>
<evidence type="ECO:0000313" key="2">
    <source>
        <dbReference type="EMBL" id="KAA1258186.1"/>
    </source>
</evidence>
<evidence type="ECO:0000256" key="1">
    <source>
        <dbReference type="SAM" id="MobiDB-lite"/>
    </source>
</evidence>
<feature type="region of interest" description="Disordered" evidence="1">
    <location>
        <begin position="1"/>
        <end position="21"/>
    </location>
</feature>
<dbReference type="Proteomes" id="UP000322699">
    <property type="component" value="Unassembled WGS sequence"/>
</dbReference>
<dbReference type="AlphaFoldDB" id="A0A5B1CCA0"/>
<proteinExistence type="predicted"/>
<dbReference type="OrthoDB" id="10009526at2"/>
<dbReference type="RefSeq" id="WP_068258803.1">
    <property type="nucleotide sequence ID" value="NZ_LWSK01000007.1"/>
</dbReference>
<sequence length="152" mass="16322">MPKAYRIMKAEGDPPKPVVGESATKLGIRERDLKADENGDAVPGVGGLSVFSSIAGIGRRIPDRFPPDMVPKRLHGSERVIGATGPNSLRVFRLGEGDYEQGGIAPGLCLVPDGEVSPDHGTIQPDQTMPMDEYRQAIADTKELWEDGENDA</sequence>
<organism evidence="2 3">
    <name type="scientific">Rubripirellula obstinata</name>
    <dbReference type="NCBI Taxonomy" id="406547"/>
    <lineage>
        <taxon>Bacteria</taxon>
        <taxon>Pseudomonadati</taxon>
        <taxon>Planctomycetota</taxon>
        <taxon>Planctomycetia</taxon>
        <taxon>Pirellulales</taxon>
        <taxon>Pirellulaceae</taxon>
        <taxon>Rubripirellula</taxon>
    </lineage>
</organism>
<gene>
    <name evidence="2" type="ORF">LF1_07020</name>
</gene>